<evidence type="ECO:0000313" key="1">
    <source>
        <dbReference type="EMBL" id="KAL3864567.1"/>
    </source>
</evidence>
<feature type="non-terminal residue" evidence="1">
    <location>
        <position position="1"/>
    </location>
</feature>
<comment type="caution">
    <text evidence="1">The sequence shown here is derived from an EMBL/GenBank/DDBJ whole genome shotgun (WGS) entry which is preliminary data.</text>
</comment>
<reference evidence="1 2" key="1">
    <citation type="submission" date="2024-11" db="EMBL/GenBank/DDBJ databases">
        <title>Chromosome-level genome assembly of the freshwater bivalve Anodonta woodiana.</title>
        <authorList>
            <person name="Chen X."/>
        </authorList>
    </citation>
    <scope>NUCLEOTIDE SEQUENCE [LARGE SCALE GENOMIC DNA]</scope>
    <source>
        <strain evidence="1">MN2024</strain>
        <tissue evidence="1">Gills</tissue>
    </source>
</reference>
<sequence length="100" mass="10760">LFEDYIEKAGKPVKISIVKYSYSVAHMVDASNLELVETLGLTTPTIPTLGPSAIAPGSVVTPLTISPFIASSATSPRLKIVNSSRYLGSGLTRMHPYYYV</sequence>
<dbReference type="EMBL" id="JBJQND010000010">
    <property type="protein sequence ID" value="KAL3864567.1"/>
    <property type="molecule type" value="Genomic_DNA"/>
</dbReference>
<protein>
    <submittedName>
        <fullName evidence="1">Uncharacterized protein</fullName>
    </submittedName>
</protein>
<keyword evidence="2" id="KW-1185">Reference proteome</keyword>
<name>A0ABD3VSS2_SINWO</name>
<dbReference type="AlphaFoldDB" id="A0ABD3VSS2"/>
<feature type="non-terminal residue" evidence="1">
    <location>
        <position position="100"/>
    </location>
</feature>
<evidence type="ECO:0000313" key="2">
    <source>
        <dbReference type="Proteomes" id="UP001634394"/>
    </source>
</evidence>
<proteinExistence type="predicted"/>
<organism evidence="1 2">
    <name type="scientific">Sinanodonta woodiana</name>
    <name type="common">Chinese pond mussel</name>
    <name type="synonym">Anodonta woodiana</name>
    <dbReference type="NCBI Taxonomy" id="1069815"/>
    <lineage>
        <taxon>Eukaryota</taxon>
        <taxon>Metazoa</taxon>
        <taxon>Spiralia</taxon>
        <taxon>Lophotrochozoa</taxon>
        <taxon>Mollusca</taxon>
        <taxon>Bivalvia</taxon>
        <taxon>Autobranchia</taxon>
        <taxon>Heteroconchia</taxon>
        <taxon>Palaeoheterodonta</taxon>
        <taxon>Unionida</taxon>
        <taxon>Unionoidea</taxon>
        <taxon>Unionidae</taxon>
        <taxon>Unioninae</taxon>
        <taxon>Sinanodonta</taxon>
    </lineage>
</organism>
<gene>
    <name evidence="1" type="ORF">ACJMK2_006233</name>
</gene>
<dbReference type="Proteomes" id="UP001634394">
    <property type="component" value="Unassembled WGS sequence"/>
</dbReference>
<accession>A0ABD3VSS2</accession>